<evidence type="ECO:0000256" key="3">
    <source>
        <dbReference type="ARBA" id="ARBA00022630"/>
    </source>
</evidence>
<dbReference type="SUPFAM" id="SSF56645">
    <property type="entry name" value="Acyl-CoA dehydrogenase NM domain-like"/>
    <property type="match status" value="1"/>
</dbReference>
<dbReference type="EMBL" id="BARS01034311">
    <property type="protein sequence ID" value="GAG20805.1"/>
    <property type="molecule type" value="Genomic_DNA"/>
</dbReference>
<proteinExistence type="inferred from homology"/>
<dbReference type="InterPro" id="IPR013786">
    <property type="entry name" value="AcylCoA_DH/ox_N"/>
</dbReference>
<evidence type="ECO:0000313" key="8">
    <source>
        <dbReference type="EMBL" id="GAG20805.1"/>
    </source>
</evidence>
<evidence type="ECO:0000259" key="6">
    <source>
        <dbReference type="Pfam" id="PF02770"/>
    </source>
</evidence>
<evidence type="ECO:0000256" key="1">
    <source>
        <dbReference type="ARBA" id="ARBA00001974"/>
    </source>
</evidence>
<name>X0VRD8_9ZZZZ</name>
<gene>
    <name evidence="8" type="ORF">S01H1_53019</name>
</gene>
<dbReference type="AlphaFoldDB" id="X0VRD8"/>
<keyword evidence="3" id="KW-0285">Flavoprotein</keyword>
<dbReference type="PANTHER" id="PTHR43884">
    <property type="entry name" value="ACYL-COA DEHYDROGENASE"/>
    <property type="match status" value="1"/>
</dbReference>
<comment type="cofactor">
    <cofactor evidence="1">
        <name>FAD</name>
        <dbReference type="ChEBI" id="CHEBI:57692"/>
    </cofactor>
</comment>
<dbReference type="GO" id="GO:0050660">
    <property type="term" value="F:flavin adenine dinucleotide binding"/>
    <property type="evidence" value="ECO:0007669"/>
    <property type="project" value="InterPro"/>
</dbReference>
<dbReference type="Gene3D" id="2.40.110.10">
    <property type="entry name" value="Butyryl-CoA Dehydrogenase, subunit A, domain 2"/>
    <property type="match status" value="1"/>
</dbReference>
<dbReference type="InterPro" id="IPR046373">
    <property type="entry name" value="Acyl-CoA_Oxase/DH_mid-dom_sf"/>
</dbReference>
<dbReference type="Pfam" id="PF02771">
    <property type="entry name" value="Acyl-CoA_dh_N"/>
    <property type="match status" value="1"/>
</dbReference>
<dbReference type="Pfam" id="PF02770">
    <property type="entry name" value="Acyl-CoA_dh_M"/>
    <property type="match status" value="1"/>
</dbReference>
<evidence type="ECO:0000256" key="2">
    <source>
        <dbReference type="ARBA" id="ARBA00009347"/>
    </source>
</evidence>
<dbReference type="Gene3D" id="1.10.540.10">
    <property type="entry name" value="Acyl-CoA dehydrogenase/oxidase, N-terminal domain"/>
    <property type="match status" value="1"/>
</dbReference>
<evidence type="ECO:0000259" key="7">
    <source>
        <dbReference type="Pfam" id="PF02771"/>
    </source>
</evidence>
<evidence type="ECO:0008006" key="9">
    <source>
        <dbReference type="Google" id="ProtNLM"/>
    </source>
</evidence>
<feature type="domain" description="Acyl-CoA oxidase/dehydrogenase middle" evidence="6">
    <location>
        <begin position="123"/>
        <end position="209"/>
    </location>
</feature>
<protein>
    <recommendedName>
        <fullName evidence="9">Acyl-CoA dehydrogenase/oxidase N-terminal domain-containing protein</fullName>
    </recommendedName>
</protein>
<dbReference type="InterPro" id="IPR009100">
    <property type="entry name" value="AcylCoA_DH/oxidase_NM_dom_sf"/>
</dbReference>
<dbReference type="FunFam" id="1.10.540.10:FF:000002">
    <property type="entry name" value="Acyl-CoA dehydrogenase FadE19"/>
    <property type="match status" value="1"/>
</dbReference>
<comment type="caution">
    <text evidence="8">The sequence shown here is derived from an EMBL/GenBank/DDBJ whole genome shotgun (WGS) entry which is preliminary data.</text>
</comment>
<keyword evidence="5" id="KW-0560">Oxidoreductase</keyword>
<sequence>MHFALPEDLQQFQQLARTFAQEYVAPRARKWDADKWIDDELFVKAGELGLLGVYVPEEYGGCGQGLLAMAIITEELARHCGATALAITAHNGLGCGHIKLAGSKEQHQRWLPKLAKGPELAAWCLTEPHCGSDAAALTTRAEKKNGGWVLNGQKLFITSARRAAVLVVMARTKPEGGKDGISAFVVEKGTPGLILGEPEDKLGCRGSDTVPV</sequence>
<comment type="similarity">
    <text evidence="2">Belongs to the acyl-CoA dehydrogenase family.</text>
</comment>
<feature type="domain" description="Acyl-CoA dehydrogenase/oxidase N-terminal" evidence="7">
    <location>
        <begin position="7"/>
        <end position="117"/>
    </location>
</feature>
<reference evidence="8" key="1">
    <citation type="journal article" date="2014" name="Front. Microbiol.">
        <title>High frequency of phylogenetically diverse reductive dehalogenase-homologous genes in deep subseafloor sedimentary metagenomes.</title>
        <authorList>
            <person name="Kawai M."/>
            <person name="Futagami T."/>
            <person name="Toyoda A."/>
            <person name="Takaki Y."/>
            <person name="Nishi S."/>
            <person name="Hori S."/>
            <person name="Arai W."/>
            <person name="Tsubouchi T."/>
            <person name="Morono Y."/>
            <person name="Uchiyama I."/>
            <person name="Ito T."/>
            <person name="Fujiyama A."/>
            <person name="Inagaki F."/>
            <person name="Takami H."/>
        </authorList>
    </citation>
    <scope>NUCLEOTIDE SEQUENCE</scope>
    <source>
        <strain evidence="8">Expedition CK06-06</strain>
    </source>
</reference>
<dbReference type="PANTHER" id="PTHR43884:SF12">
    <property type="entry name" value="ISOVALERYL-COA DEHYDROGENASE, MITOCHONDRIAL-RELATED"/>
    <property type="match status" value="1"/>
</dbReference>
<evidence type="ECO:0000256" key="5">
    <source>
        <dbReference type="ARBA" id="ARBA00023002"/>
    </source>
</evidence>
<dbReference type="GO" id="GO:0003995">
    <property type="term" value="F:acyl-CoA dehydrogenase activity"/>
    <property type="evidence" value="ECO:0007669"/>
    <property type="project" value="TreeGrafter"/>
</dbReference>
<dbReference type="InterPro" id="IPR006091">
    <property type="entry name" value="Acyl-CoA_Oxase/DH_mid-dom"/>
</dbReference>
<keyword evidence="4" id="KW-0274">FAD</keyword>
<dbReference type="InterPro" id="IPR037069">
    <property type="entry name" value="AcylCoA_DH/ox_N_sf"/>
</dbReference>
<evidence type="ECO:0000256" key="4">
    <source>
        <dbReference type="ARBA" id="ARBA00022827"/>
    </source>
</evidence>
<feature type="non-terminal residue" evidence="8">
    <location>
        <position position="212"/>
    </location>
</feature>
<accession>X0VRD8</accession>
<organism evidence="8">
    <name type="scientific">marine sediment metagenome</name>
    <dbReference type="NCBI Taxonomy" id="412755"/>
    <lineage>
        <taxon>unclassified sequences</taxon>
        <taxon>metagenomes</taxon>
        <taxon>ecological metagenomes</taxon>
    </lineage>
</organism>